<dbReference type="InterPro" id="IPR004628">
    <property type="entry name" value="Man_deHydtase"/>
</dbReference>
<dbReference type="InterPro" id="IPR036237">
    <property type="entry name" value="Xyl_isomerase-like_sf"/>
</dbReference>
<keyword evidence="7 9" id="KW-0464">Manganese</keyword>
<keyword evidence="8 9" id="KW-0456">Lyase</keyword>
<reference evidence="10 11" key="1">
    <citation type="submission" date="2017-05" db="EMBL/GenBank/DDBJ databases">
        <authorList>
            <person name="Varghese N."/>
            <person name="Submissions S."/>
        </authorList>
    </citation>
    <scope>NUCLEOTIDE SEQUENCE [LARGE SCALE GENOMIC DNA]</scope>
    <source>
        <strain evidence="10 11">DSM 21985</strain>
    </source>
</reference>
<dbReference type="GO" id="GO:0030145">
    <property type="term" value="F:manganese ion binding"/>
    <property type="evidence" value="ECO:0007669"/>
    <property type="project" value="TreeGrafter"/>
</dbReference>
<dbReference type="GO" id="GO:0008198">
    <property type="term" value="F:ferrous iron binding"/>
    <property type="evidence" value="ECO:0007669"/>
    <property type="project" value="TreeGrafter"/>
</dbReference>
<dbReference type="PANTHER" id="PTHR30387">
    <property type="entry name" value="MANNONATE DEHYDRATASE"/>
    <property type="match status" value="1"/>
</dbReference>
<dbReference type="SUPFAM" id="SSF51658">
    <property type="entry name" value="Xylose isomerase-like"/>
    <property type="match status" value="1"/>
</dbReference>
<dbReference type="OrthoDB" id="9780250at2"/>
<comment type="function">
    <text evidence="2 9">Catalyzes the dehydration of D-mannonate.</text>
</comment>
<evidence type="ECO:0000313" key="10">
    <source>
        <dbReference type="EMBL" id="SMO65515.1"/>
    </source>
</evidence>
<evidence type="ECO:0000256" key="3">
    <source>
        <dbReference type="ARBA" id="ARBA00004892"/>
    </source>
</evidence>
<comment type="pathway">
    <text evidence="3 9">Carbohydrate metabolism; pentose and glucuronate interconversion.</text>
</comment>
<evidence type="ECO:0000256" key="5">
    <source>
        <dbReference type="ARBA" id="ARBA00012927"/>
    </source>
</evidence>
<evidence type="ECO:0000256" key="7">
    <source>
        <dbReference type="ARBA" id="ARBA00023211"/>
    </source>
</evidence>
<evidence type="ECO:0000256" key="8">
    <source>
        <dbReference type="ARBA" id="ARBA00023239"/>
    </source>
</evidence>
<dbReference type="Proteomes" id="UP000317557">
    <property type="component" value="Unassembled WGS sequence"/>
</dbReference>
<keyword evidence="11" id="KW-1185">Reference proteome</keyword>
<evidence type="ECO:0000256" key="6">
    <source>
        <dbReference type="ARBA" id="ARBA00023004"/>
    </source>
</evidence>
<dbReference type="NCBIfam" id="TIGR00695">
    <property type="entry name" value="uxuA"/>
    <property type="match status" value="1"/>
</dbReference>
<dbReference type="PIRSF" id="PIRSF016049">
    <property type="entry name" value="Man_dehyd"/>
    <property type="match status" value="1"/>
</dbReference>
<dbReference type="HAMAP" id="MF_00106">
    <property type="entry name" value="UxuA"/>
    <property type="match status" value="1"/>
</dbReference>
<dbReference type="EMBL" id="FXTP01000007">
    <property type="protein sequence ID" value="SMO65515.1"/>
    <property type="molecule type" value="Genomic_DNA"/>
</dbReference>
<organism evidence="10 11">
    <name type="scientific">Gracilimonas mengyeensis</name>
    <dbReference type="NCBI Taxonomy" id="1302730"/>
    <lineage>
        <taxon>Bacteria</taxon>
        <taxon>Pseudomonadati</taxon>
        <taxon>Balneolota</taxon>
        <taxon>Balneolia</taxon>
        <taxon>Balneolales</taxon>
        <taxon>Balneolaceae</taxon>
        <taxon>Gracilimonas</taxon>
    </lineage>
</organism>
<dbReference type="GO" id="GO:0042840">
    <property type="term" value="P:D-glucuronate catabolic process"/>
    <property type="evidence" value="ECO:0007669"/>
    <property type="project" value="TreeGrafter"/>
</dbReference>
<comment type="cofactor">
    <cofactor evidence="9">
        <name>Fe(2+)</name>
        <dbReference type="ChEBI" id="CHEBI:29033"/>
    </cofactor>
    <cofactor evidence="9">
        <name>Mn(2+)</name>
        <dbReference type="ChEBI" id="CHEBI:29035"/>
    </cofactor>
</comment>
<dbReference type="RefSeq" id="WP_142454279.1">
    <property type="nucleotide sequence ID" value="NZ_FXTP01000007.1"/>
</dbReference>
<evidence type="ECO:0000256" key="2">
    <source>
        <dbReference type="ARBA" id="ARBA00002713"/>
    </source>
</evidence>
<dbReference type="GO" id="GO:0008927">
    <property type="term" value="F:mannonate dehydratase activity"/>
    <property type="evidence" value="ECO:0007669"/>
    <property type="project" value="UniProtKB-UniRule"/>
</dbReference>
<dbReference type="Gene3D" id="3.20.20.150">
    <property type="entry name" value="Divalent-metal-dependent TIM barrel enzymes"/>
    <property type="match status" value="1"/>
</dbReference>
<keyword evidence="6 9" id="KW-0408">Iron</keyword>
<dbReference type="EC" id="4.2.1.8" evidence="5 9"/>
<sequence length="405" mass="46581">MALEKTWRWFGEKDTITLDMLVQMGVEGVITALHHIPNGEVWPEKEILRVKNLIESKGMRWSVVESLPVSEGIKLHNEDYPRLIENYKQSVRNLGKCGIDTICYNFMPVLDWARTELHYRLENGGESMYFDFPTFVAFDIHILKRPGAERDYPEEIVKRAAEVYSNMTEEEAEALAYNIIVVTQGFIDGVIDGSVPDPKKLFLEFIDRYEGMDKAKMRENLKLFLDDVVPVAEEAGVRFAIHPDDPPFPVLGLPRIIGQDEDYEWLFEANKSVHNGITYCTGSLSARAENKPLELAQKYADRIHFVHLRNTQLLEDGSFYESGHIKGSQNMATILEALLLEQRKRKKEGRTDYRMPYRPDHGIKILSDFEHEYNPGYPLIGRLKGLAEIDGIMRGVEHFLDKMEG</sequence>
<name>A0A521D1D3_9BACT</name>
<protein>
    <recommendedName>
        <fullName evidence="5 9">Mannonate dehydratase</fullName>
        <ecNumber evidence="5 9">4.2.1.8</ecNumber>
    </recommendedName>
    <alternativeName>
        <fullName evidence="9">D-mannonate hydro-lyase</fullName>
    </alternativeName>
</protein>
<dbReference type="PANTHER" id="PTHR30387:SF2">
    <property type="entry name" value="MANNONATE DEHYDRATASE"/>
    <property type="match status" value="1"/>
</dbReference>
<evidence type="ECO:0000313" key="11">
    <source>
        <dbReference type="Proteomes" id="UP000317557"/>
    </source>
</evidence>
<dbReference type="NCBIfam" id="NF003027">
    <property type="entry name" value="PRK03906.1"/>
    <property type="match status" value="1"/>
</dbReference>
<dbReference type="UniPathway" id="UPA00246"/>
<evidence type="ECO:0000256" key="9">
    <source>
        <dbReference type="HAMAP-Rule" id="MF_00106"/>
    </source>
</evidence>
<dbReference type="Pfam" id="PF03786">
    <property type="entry name" value="UxuA"/>
    <property type="match status" value="1"/>
</dbReference>
<gene>
    <name evidence="9" type="primary">uxuA</name>
    <name evidence="10" type="ORF">SAMN06265219_10727</name>
</gene>
<evidence type="ECO:0000256" key="4">
    <source>
        <dbReference type="ARBA" id="ARBA00007389"/>
    </source>
</evidence>
<evidence type="ECO:0000256" key="1">
    <source>
        <dbReference type="ARBA" id="ARBA00001794"/>
    </source>
</evidence>
<dbReference type="AlphaFoldDB" id="A0A521D1D3"/>
<proteinExistence type="inferred from homology"/>
<comment type="catalytic activity">
    <reaction evidence="1 9">
        <text>D-mannonate = 2-dehydro-3-deoxy-D-gluconate + H2O</text>
        <dbReference type="Rhea" id="RHEA:20097"/>
        <dbReference type="ChEBI" id="CHEBI:15377"/>
        <dbReference type="ChEBI" id="CHEBI:17767"/>
        <dbReference type="ChEBI" id="CHEBI:57990"/>
        <dbReference type="EC" id="4.2.1.8"/>
    </reaction>
</comment>
<accession>A0A521D1D3</accession>
<comment type="similarity">
    <text evidence="4 9">Belongs to the mannonate dehydratase family.</text>
</comment>